<accession>A0ABT7UCM6</accession>
<evidence type="ECO:0000256" key="6">
    <source>
        <dbReference type="ARBA" id="ARBA00022679"/>
    </source>
</evidence>
<reference evidence="18 19" key="3">
    <citation type="submission" date="2023-06" db="EMBL/GenBank/DDBJ databases">
        <authorList>
            <person name="Zeman M."/>
            <person name="Kubasova T."/>
            <person name="Jahodarova E."/>
            <person name="Nykrynova M."/>
            <person name="Rychlik I."/>
        </authorList>
    </citation>
    <scope>NUCLEOTIDE SEQUENCE [LARGE SCALE GENOMIC DNA]</scope>
    <source>
        <strain evidence="18 19">ET39</strain>
    </source>
</reference>
<keyword evidence="10" id="KW-0067">ATP-binding</keyword>
<sequence length="513" mass="58890">MKRFGEFIRQLSLSQQLAAIIFFLISFFTAFFFIYLTGSVENVIREQMYTTLETSQDMISSLYGGEGNENFTQSQLRRALTNSQMHLIVDIEDVINDASDPKIQYLSSESDPTLVQQELSANSDLIQRMMERGVLLYQSGSTQYEHGHMAVNGVDYCYSVRLMNDGTSNVLMSYMDENYAQDAKDMMINSILYITVMAFCFIFLIMMLWVVSLIHPLNQIRNYIEKVKAGKEAELHLNRKDEIGELADALVSMREELLKQEKTKEEMIHNISHDLKTPIATIKSYGESIKDGIYPYETLEKSVDVIIDNADRLEHKVHSLLYMNRVEYLISQDAEGVVTNMKEVVDKVLLNIAVIRSDVRIETDLEEIFFDGLWESWRVVVENILENALRYAQSVIVIHLNEDEGLTIANDGPSMDESRIETLFKPFEKGEGGRFGLGLSIVSKVVRANHYEVRGENTADGVIFRIFREKPKATRPERKQKNARGKNRREGKGENRPEEKTEVEQENRDEADS</sequence>
<proteinExistence type="predicted"/>
<evidence type="ECO:0000256" key="14">
    <source>
        <dbReference type="SAM" id="MobiDB-lite"/>
    </source>
</evidence>
<dbReference type="InterPro" id="IPR003661">
    <property type="entry name" value="HisK_dim/P_dom"/>
</dbReference>
<reference evidence="19" key="1">
    <citation type="submission" date="2023-06" db="EMBL/GenBank/DDBJ databases">
        <title>Identification and characterization of horizontal gene transfer across gut microbiota members of farm animals based on homology search.</title>
        <authorList>
            <person name="Zeman M."/>
            <person name="Kubasova T."/>
            <person name="Jahodarova E."/>
            <person name="Nykrynova M."/>
            <person name="Rychlik I."/>
        </authorList>
    </citation>
    <scope>NUCLEOTIDE SEQUENCE [LARGE SCALE GENOMIC DNA]</scope>
    <source>
        <strain evidence="19">ET39</strain>
    </source>
</reference>
<dbReference type="Gene3D" id="6.10.340.10">
    <property type="match status" value="1"/>
</dbReference>
<evidence type="ECO:0000256" key="9">
    <source>
        <dbReference type="ARBA" id="ARBA00022777"/>
    </source>
</evidence>
<evidence type="ECO:0000256" key="3">
    <source>
        <dbReference type="ARBA" id="ARBA00012438"/>
    </source>
</evidence>
<evidence type="ECO:0000256" key="11">
    <source>
        <dbReference type="ARBA" id="ARBA00022989"/>
    </source>
</evidence>
<dbReference type="Pfam" id="PF00672">
    <property type="entry name" value="HAMP"/>
    <property type="match status" value="1"/>
</dbReference>
<organism evidence="18 19">
    <name type="scientific">Amedibacillus dolichus</name>
    <dbReference type="NCBI Taxonomy" id="31971"/>
    <lineage>
        <taxon>Bacteria</taxon>
        <taxon>Bacillati</taxon>
        <taxon>Bacillota</taxon>
        <taxon>Erysipelotrichia</taxon>
        <taxon>Erysipelotrichales</taxon>
        <taxon>Erysipelotrichaceae</taxon>
        <taxon>Amedibacillus</taxon>
    </lineage>
</organism>
<dbReference type="SUPFAM" id="SSF55874">
    <property type="entry name" value="ATPase domain of HSP90 chaperone/DNA topoisomerase II/histidine kinase"/>
    <property type="match status" value="1"/>
</dbReference>
<feature type="compositionally biased region" description="Basic and acidic residues" evidence="14">
    <location>
        <begin position="488"/>
        <end position="513"/>
    </location>
</feature>
<dbReference type="SUPFAM" id="SSF158472">
    <property type="entry name" value="HAMP domain-like"/>
    <property type="match status" value="1"/>
</dbReference>
<dbReference type="Pfam" id="PF02518">
    <property type="entry name" value="HATPase_c"/>
    <property type="match status" value="1"/>
</dbReference>
<dbReference type="RefSeq" id="WP_289607183.1">
    <property type="nucleotide sequence ID" value="NZ_JAUDCG010000011.1"/>
</dbReference>
<dbReference type="SMART" id="SM00387">
    <property type="entry name" value="HATPase_c"/>
    <property type="match status" value="1"/>
</dbReference>
<dbReference type="EC" id="2.7.13.3" evidence="3"/>
<evidence type="ECO:0000256" key="8">
    <source>
        <dbReference type="ARBA" id="ARBA00022741"/>
    </source>
</evidence>
<keyword evidence="7 15" id="KW-0812">Transmembrane</keyword>
<evidence type="ECO:0000259" key="17">
    <source>
        <dbReference type="PROSITE" id="PS50885"/>
    </source>
</evidence>
<evidence type="ECO:0000256" key="12">
    <source>
        <dbReference type="ARBA" id="ARBA00023012"/>
    </source>
</evidence>
<keyword evidence="9 18" id="KW-0418">Kinase</keyword>
<keyword evidence="5" id="KW-0597">Phosphoprotein</keyword>
<dbReference type="EMBL" id="JAUDCG010000011">
    <property type="protein sequence ID" value="MDM8156715.1"/>
    <property type="molecule type" value="Genomic_DNA"/>
</dbReference>
<keyword evidence="11 15" id="KW-1133">Transmembrane helix</keyword>
<evidence type="ECO:0000256" key="7">
    <source>
        <dbReference type="ARBA" id="ARBA00022692"/>
    </source>
</evidence>
<dbReference type="InterPro" id="IPR003594">
    <property type="entry name" value="HATPase_dom"/>
</dbReference>
<feature type="domain" description="HAMP" evidence="17">
    <location>
        <begin position="211"/>
        <end position="262"/>
    </location>
</feature>
<dbReference type="GO" id="GO:0016301">
    <property type="term" value="F:kinase activity"/>
    <property type="evidence" value="ECO:0007669"/>
    <property type="project" value="UniProtKB-KW"/>
</dbReference>
<evidence type="ECO:0000313" key="18">
    <source>
        <dbReference type="EMBL" id="MDM8156715.1"/>
    </source>
</evidence>
<keyword evidence="19" id="KW-1185">Reference proteome</keyword>
<evidence type="ECO:0000313" key="19">
    <source>
        <dbReference type="Proteomes" id="UP001529340"/>
    </source>
</evidence>
<dbReference type="InterPro" id="IPR050398">
    <property type="entry name" value="HssS/ArlS-like"/>
</dbReference>
<evidence type="ECO:0000256" key="5">
    <source>
        <dbReference type="ARBA" id="ARBA00022553"/>
    </source>
</evidence>
<evidence type="ECO:0000256" key="15">
    <source>
        <dbReference type="SAM" id="Phobius"/>
    </source>
</evidence>
<dbReference type="Proteomes" id="UP001529340">
    <property type="component" value="Unassembled WGS sequence"/>
</dbReference>
<keyword evidence="8" id="KW-0547">Nucleotide-binding</keyword>
<feature type="domain" description="Histidine kinase" evidence="16">
    <location>
        <begin position="270"/>
        <end position="472"/>
    </location>
</feature>
<dbReference type="PROSITE" id="PS50109">
    <property type="entry name" value="HIS_KIN"/>
    <property type="match status" value="1"/>
</dbReference>
<dbReference type="SMART" id="SM00388">
    <property type="entry name" value="HisKA"/>
    <property type="match status" value="1"/>
</dbReference>
<dbReference type="InterPro" id="IPR003660">
    <property type="entry name" value="HAMP_dom"/>
</dbReference>
<dbReference type="PANTHER" id="PTHR45528">
    <property type="entry name" value="SENSOR HISTIDINE KINASE CPXA"/>
    <property type="match status" value="1"/>
</dbReference>
<evidence type="ECO:0000256" key="4">
    <source>
        <dbReference type="ARBA" id="ARBA00022475"/>
    </source>
</evidence>
<protein>
    <recommendedName>
        <fullName evidence="3">histidine kinase</fullName>
        <ecNumber evidence="3">2.7.13.3</ecNumber>
    </recommendedName>
</protein>
<dbReference type="InterPro" id="IPR036097">
    <property type="entry name" value="HisK_dim/P_sf"/>
</dbReference>
<dbReference type="Gene3D" id="1.10.287.130">
    <property type="match status" value="1"/>
</dbReference>
<comment type="catalytic activity">
    <reaction evidence="1">
        <text>ATP + protein L-histidine = ADP + protein N-phospho-L-histidine.</text>
        <dbReference type="EC" id="2.7.13.3"/>
    </reaction>
</comment>
<keyword evidence="4" id="KW-1003">Cell membrane</keyword>
<evidence type="ECO:0000256" key="13">
    <source>
        <dbReference type="ARBA" id="ARBA00023136"/>
    </source>
</evidence>
<feature type="transmembrane region" description="Helical" evidence="15">
    <location>
        <begin position="191"/>
        <end position="214"/>
    </location>
</feature>
<dbReference type="PROSITE" id="PS50885">
    <property type="entry name" value="HAMP"/>
    <property type="match status" value="1"/>
</dbReference>
<name>A0ABT7UCM6_9FIRM</name>
<keyword evidence="12" id="KW-0902">Two-component regulatory system</keyword>
<dbReference type="CDD" id="cd06225">
    <property type="entry name" value="HAMP"/>
    <property type="match status" value="1"/>
</dbReference>
<dbReference type="Gene3D" id="3.30.565.10">
    <property type="entry name" value="Histidine kinase-like ATPase, C-terminal domain"/>
    <property type="match status" value="1"/>
</dbReference>
<keyword evidence="6" id="KW-0808">Transferase</keyword>
<dbReference type="InterPro" id="IPR005467">
    <property type="entry name" value="His_kinase_dom"/>
</dbReference>
<reference evidence="18 19" key="2">
    <citation type="submission" date="2023-06" db="EMBL/GenBank/DDBJ databases">
        <title>Identification and characterization of horizontal gene transfer across gut microbiota members of farm animals based on homology search.</title>
        <authorList>
            <person name="Schwarzerova J."/>
            <person name="Nykrynova M."/>
            <person name="Jureckova K."/>
            <person name="Cejkova D."/>
            <person name="Rychlik I."/>
        </authorList>
    </citation>
    <scope>NUCLEOTIDE SEQUENCE [LARGE SCALE GENOMIC DNA]</scope>
    <source>
        <strain evidence="18 19">ET39</strain>
    </source>
</reference>
<dbReference type="CDD" id="cd00082">
    <property type="entry name" value="HisKA"/>
    <property type="match status" value="1"/>
</dbReference>
<evidence type="ECO:0000256" key="2">
    <source>
        <dbReference type="ARBA" id="ARBA00004651"/>
    </source>
</evidence>
<evidence type="ECO:0000256" key="1">
    <source>
        <dbReference type="ARBA" id="ARBA00000085"/>
    </source>
</evidence>
<dbReference type="InterPro" id="IPR036890">
    <property type="entry name" value="HATPase_C_sf"/>
</dbReference>
<dbReference type="Pfam" id="PF00512">
    <property type="entry name" value="HisKA"/>
    <property type="match status" value="1"/>
</dbReference>
<feature type="transmembrane region" description="Helical" evidence="15">
    <location>
        <begin position="17"/>
        <end position="38"/>
    </location>
</feature>
<evidence type="ECO:0000256" key="10">
    <source>
        <dbReference type="ARBA" id="ARBA00022840"/>
    </source>
</evidence>
<keyword evidence="13 15" id="KW-0472">Membrane</keyword>
<feature type="compositionally biased region" description="Basic and acidic residues" evidence="14">
    <location>
        <begin position="471"/>
        <end position="480"/>
    </location>
</feature>
<feature type="region of interest" description="Disordered" evidence="14">
    <location>
        <begin position="471"/>
        <end position="513"/>
    </location>
</feature>
<gene>
    <name evidence="18" type="ORF">QUV96_03575</name>
</gene>
<dbReference type="PANTHER" id="PTHR45528:SF1">
    <property type="entry name" value="SENSOR HISTIDINE KINASE CPXA"/>
    <property type="match status" value="1"/>
</dbReference>
<evidence type="ECO:0000259" key="16">
    <source>
        <dbReference type="PROSITE" id="PS50109"/>
    </source>
</evidence>
<comment type="subcellular location">
    <subcellularLocation>
        <location evidence="2">Cell membrane</location>
        <topology evidence="2">Multi-pass membrane protein</topology>
    </subcellularLocation>
</comment>
<dbReference type="SUPFAM" id="SSF47384">
    <property type="entry name" value="Homodimeric domain of signal transducing histidine kinase"/>
    <property type="match status" value="1"/>
</dbReference>
<comment type="caution">
    <text evidence="18">The sequence shown here is derived from an EMBL/GenBank/DDBJ whole genome shotgun (WGS) entry which is preliminary data.</text>
</comment>